<dbReference type="SUPFAM" id="SSF53474">
    <property type="entry name" value="alpha/beta-Hydrolases"/>
    <property type="match status" value="1"/>
</dbReference>
<name>X1AD37_9ZZZZ</name>
<evidence type="ECO:0000256" key="1">
    <source>
        <dbReference type="ARBA" id="ARBA00022801"/>
    </source>
</evidence>
<dbReference type="InterPro" id="IPR011042">
    <property type="entry name" value="6-blade_b-propeller_TolB-like"/>
</dbReference>
<feature type="non-terminal residue" evidence="3">
    <location>
        <position position="1"/>
    </location>
</feature>
<dbReference type="GO" id="GO:0006508">
    <property type="term" value="P:proteolysis"/>
    <property type="evidence" value="ECO:0007669"/>
    <property type="project" value="InterPro"/>
</dbReference>
<dbReference type="Pfam" id="PF00326">
    <property type="entry name" value="Peptidase_S9"/>
    <property type="match status" value="1"/>
</dbReference>
<evidence type="ECO:0000259" key="2">
    <source>
        <dbReference type="Pfam" id="PF00326"/>
    </source>
</evidence>
<protein>
    <recommendedName>
        <fullName evidence="2">Peptidase S9 prolyl oligopeptidase catalytic domain-containing protein</fullName>
    </recommendedName>
</protein>
<sequence>SIFLLFTLTLMVQSNQDEVPLIPMKDFFRNPEKIGFSLSPNGTYWAFLQPWENRLNIYVQKIGGEKIIRITEATKRDIAGYLWANDNRIVYAQDEAGDENYKIYAVDIDGSNRKTLTPFEEVKVHLIDDLENNPNEMLMMMNKRDKRFYDVYRININNGEMEMLAENPGNIVGWITDHEGKLRVATTSDGVNTSILYREKEGDPFKVVITTSFKETVAPLFFTFDNKYLYVSSNIDRDKRAIFKYDVANAKFVEKIYEHPEVDVTSLLRSKKQKKITGVAYFTDKRHYHFFDQERKELQENLEKRLPGYEVAITDRSRDETKLIIITYSDKGLGAYYFYDLTTGEFRKMIDISPWLEEKYMADMRPIKYTSRDGLTIHGYLTIPKGLAPKNLPVVINPHGGPWYRDYWGYNPEVQFLANRGYAVLQMNFRGSTGYGREFWELGFKEWGKKMQDDITDGVKWLIEQGIADPQRIGIYGGSYGGYATLAGLTFTPDLYTCGIDYVGISNILSWFEAIPPYWEPMREMFYEMVGDPEKDKELLEAASPLFHVDFRMLVYFFHEFCIGNIIFKKLPAYLYQYLKKHKDIYYQK</sequence>
<dbReference type="GO" id="GO:0004252">
    <property type="term" value="F:serine-type endopeptidase activity"/>
    <property type="evidence" value="ECO:0007669"/>
    <property type="project" value="TreeGrafter"/>
</dbReference>
<dbReference type="Gene3D" id="3.40.50.1820">
    <property type="entry name" value="alpha/beta hydrolase"/>
    <property type="match status" value="1"/>
</dbReference>
<feature type="domain" description="Peptidase S9 prolyl oligopeptidase catalytic" evidence="2">
    <location>
        <begin position="409"/>
        <end position="550"/>
    </location>
</feature>
<dbReference type="SUPFAM" id="SSF82171">
    <property type="entry name" value="DPP6 N-terminal domain-like"/>
    <property type="match status" value="1"/>
</dbReference>
<dbReference type="InterPro" id="IPR029058">
    <property type="entry name" value="AB_hydrolase_fold"/>
</dbReference>
<evidence type="ECO:0000313" key="3">
    <source>
        <dbReference type="EMBL" id="GAG67817.1"/>
    </source>
</evidence>
<dbReference type="EMBL" id="BART01001379">
    <property type="protein sequence ID" value="GAG67817.1"/>
    <property type="molecule type" value="Genomic_DNA"/>
</dbReference>
<comment type="caution">
    <text evidence="3">The sequence shown here is derived from an EMBL/GenBank/DDBJ whole genome shotgun (WGS) entry which is preliminary data.</text>
</comment>
<dbReference type="PANTHER" id="PTHR42776:SF27">
    <property type="entry name" value="DIPEPTIDYL PEPTIDASE FAMILY MEMBER 6"/>
    <property type="match status" value="1"/>
</dbReference>
<organism evidence="3">
    <name type="scientific">marine sediment metagenome</name>
    <dbReference type="NCBI Taxonomy" id="412755"/>
    <lineage>
        <taxon>unclassified sequences</taxon>
        <taxon>metagenomes</taxon>
        <taxon>ecological metagenomes</taxon>
    </lineage>
</organism>
<dbReference type="PANTHER" id="PTHR42776">
    <property type="entry name" value="SERINE PEPTIDASE S9 FAMILY MEMBER"/>
    <property type="match status" value="1"/>
</dbReference>
<proteinExistence type="predicted"/>
<dbReference type="InterPro" id="IPR001375">
    <property type="entry name" value="Peptidase_S9_cat"/>
</dbReference>
<dbReference type="Gene3D" id="2.120.10.30">
    <property type="entry name" value="TolB, C-terminal domain"/>
    <property type="match status" value="1"/>
</dbReference>
<gene>
    <name evidence="3" type="ORF">S01H4_04944</name>
</gene>
<dbReference type="AlphaFoldDB" id="X1AD37"/>
<keyword evidence="1" id="KW-0378">Hydrolase</keyword>
<accession>X1AD37</accession>
<reference evidence="3" key="1">
    <citation type="journal article" date="2014" name="Front. Microbiol.">
        <title>High frequency of phylogenetically diverse reductive dehalogenase-homologous genes in deep subseafloor sedimentary metagenomes.</title>
        <authorList>
            <person name="Kawai M."/>
            <person name="Futagami T."/>
            <person name="Toyoda A."/>
            <person name="Takaki Y."/>
            <person name="Nishi S."/>
            <person name="Hori S."/>
            <person name="Arai W."/>
            <person name="Tsubouchi T."/>
            <person name="Morono Y."/>
            <person name="Uchiyama I."/>
            <person name="Ito T."/>
            <person name="Fujiyama A."/>
            <person name="Inagaki F."/>
            <person name="Takami H."/>
        </authorList>
    </citation>
    <scope>NUCLEOTIDE SEQUENCE</scope>
    <source>
        <strain evidence="3">Expedition CK06-06</strain>
    </source>
</reference>